<accession>A0A2T6ZXN8</accession>
<gene>
    <name evidence="2" type="ORF">B9Z19DRAFT_1063601</name>
</gene>
<dbReference type="OrthoDB" id="10678629at2759"/>
<feature type="compositionally biased region" description="Polar residues" evidence="1">
    <location>
        <begin position="123"/>
        <end position="132"/>
    </location>
</feature>
<reference evidence="2 3" key="1">
    <citation type="submission" date="2017-04" db="EMBL/GenBank/DDBJ databases">
        <title>Draft genome sequence of Tuber borchii Vittad., a whitish edible truffle.</title>
        <authorList>
            <consortium name="DOE Joint Genome Institute"/>
            <person name="Murat C."/>
            <person name="Kuo A."/>
            <person name="Barry K.W."/>
            <person name="Clum A."/>
            <person name="Dockter R.B."/>
            <person name="Fauchery L."/>
            <person name="Iotti M."/>
            <person name="Kohler A."/>
            <person name="Labutti K."/>
            <person name="Lindquist E.A."/>
            <person name="Lipzen A."/>
            <person name="Ohm R.A."/>
            <person name="Wang M."/>
            <person name="Grigoriev I.V."/>
            <person name="Zambonelli A."/>
            <person name="Martin F.M."/>
        </authorList>
    </citation>
    <scope>NUCLEOTIDE SEQUENCE [LARGE SCALE GENOMIC DNA]</scope>
    <source>
        <strain evidence="2 3">Tbo3840</strain>
    </source>
</reference>
<feature type="region of interest" description="Disordered" evidence="1">
    <location>
        <begin position="232"/>
        <end position="318"/>
    </location>
</feature>
<feature type="region of interest" description="Disordered" evidence="1">
    <location>
        <begin position="1"/>
        <end position="154"/>
    </location>
</feature>
<feature type="compositionally biased region" description="Acidic residues" evidence="1">
    <location>
        <begin position="299"/>
        <end position="309"/>
    </location>
</feature>
<dbReference type="AlphaFoldDB" id="A0A2T6ZXN8"/>
<feature type="compositionally biased region" description="Pro residues" evidence="1">
    <location>
        <begin position="52"/>
        <end position="69"/>
    </location>
</feature>
<sequence length="366" mass="39567">MARKKARLAAKIADSKATAKAAAAPRGNARVPPKIPPRTYRARRAAEAESPTSPPSLPPSLPPPDPPTKPETLSCGYRRSLPRIPWRTKHVQDDDVAPGPTHKKLKTDCASPNETSKRKPRRATNSGRAQRNTKARLGLSSCQPARYLPRPVKPGNLSASTVELAAGYHPAPIRGTPLANGASVTPLAKTTSAKKRTNENTIVKSAVTKRPKKEYFQEGMVLKYESDDDAEAMNGKLDTKGAQSTPLPVHTSTASAATPTSMAKPKSPLASTLGKRTSTGAQSPDAGDAGNTKVKKEYLEEETTSDYESDEKPIADPKAYLRRFSSRVVDYQPVSPPSLTDFPTRALRHRRARYTIKEEESSSSSD</sequence>
<organism evidence="2 3">
    <name type="scientific">Tuber borchii</name>
    <name type="common">White truffle</name>
    <dbReference type="NCBI Taxonomy" id="42251"/>
    <lineage>
        <taxon>Eukaryota</taxon>
        <taxon>Fungi</taxon>
        <taxon>Dikarya</taxon>
        <taxon>Ascomycota</taxon>
        <taxon>Pezizomycotina</taxon>
        <taxon>Pezizomycetes</taxon>
        <taxon>Pezizales</taxon>
        <taxon>Tuberaceae</taxon>
        <taxon>Tuber</taxon>
    </lineage>
</organism>
<feature type="compositionally biased region" description="Low complexity" evidence="1">
    <location>
        <begin position="251"/>
        <end position="263"/>
    </location>
</feature>
<feature type="compositionally biased region" description="Low complexity" evidence="1">
    <location>
        <begin position="9"/>
        <end position="24"/>
    </location>
</feature>
<proteinExistence type="predicted"/>
<dbReference type="Proteomes" id="UP000244722">
    <property type="component" value="Unassembled WGS sequence"/>
</dbReference>
<name>A0A2T6ZXN8_TUBBO</name>
<keyword evidence="3" id="KW-1185">Reference proteome</keyword>
<comment type="caution">
    <text evidence="2">The sequence shown here is derived from an EMBL/GenBank/DDBJ whole genome shotgun (WGS) entry which is preliminary data.</text>
</comment>
<evidence type="ECO:0000313" key="2">
    <source>
        <dbReference type="EMBL" id="PUU80253.1"/>
    </source>
</evidence>
<evidence type="ECO:0000256" key="1">
    <source>
        <dbReference type="SAM" id="MobiDB-lite"/>
    </source>
</evidence>
<dbReference type="EMBL" id="NESQ01000069">
    <property type="protein sequence ID" value="PUU80253.1"/>
    <property type="molecule type" value="Genomic_DNA"/>
</dbReference>
<evidence type="ECO:0000313" key="3">
    <source>
        <dbReference type="Proteomes" id="UP000244722"/>
    </source>
</evidence>
<protein>
    <submittedName>
        <fullName evidence="2">Uncharacterized protein</fullName>
    </submittedName>
</protein>